<protein>
    <recommendedName>
        <fullName evidence="3 11">Mitochondrial import inner membrane translocase subunit Tim21</fullName>
    </recommendedName>
</protein>
<dbReference type="OMA" id="HFHVEGP"/>
<sequence length="243" mass="27111">MAAIYKPSEAIALLRPTFLLPRIQPVSIRRQYIGRTAFFSTTSKVQATHTSTPNPPPQPQRKSITLTGDTGQVRWSDLSPVEKAVRTTQQSVNLVVVLVGLVATGGVAYFLVSDVFSPSSKTAYFNRATTRIREDARCQKLLGPGPQIAAHGEVTWSNWAKSRWMSSTEETDKWGTQHMRFRFYVEGPLGQGVVHVHLTKRPSQSEYEYETLAVDVKGHQRIDLVADEKGSGVAPKIFGARWW</sequence>
<keyword evidence="16" id="KW-1185">Reference proteome</keyword>
<gene>
    <name evidence="14" type="ORF">Ptr86124_002224</name>
    <name evidence="13" type="ORF">PtrM4_066650</name>
</gene>
<comment type="similarity">
    <text evidence="2 11">Belongs to the TIM21 family.</text>
</comment>
<reference evidence="13" key="1">
    <citation type="journal article" date="2018" name="BMC Genomics">
        <title>Comparative genomics of the wheat fungal pathogen Pyrenophora tritici-repentis reveals chromosomal variations and genome plasticity.</title>
        <authorList>
            <person name="Moolhuijzen P."/>
            <person name="See P.T."/>
            <person name="Hane J.K."/>
            <person name="Shi G."/>
            <person name="Liu Z."/>
            <person name="Oliver R.P."/>
            <person name="Moffat C.S."/>
        </authorList>
    </citation>
    <scope>NUCLEOTIDE SEQUENCE [LARGE SCALE GENOMIC DNA]</scope>
    <source>
        <strain evidence="13">M4</strain>
    </source>
</reference>
<dbReference type="PANTHER" id="PTHR13032">
    <property type="entry name" value="MITOCHONDRIAL IMPORT INNER MEMBRANE TRANSLOCASE SUBUNIT TIM21"/>
    <property type="match status" value="1"/>
</dbReference>
<name>A0A2W1E8J7_9PLEO</name>
<feature type="transmembrane region" description="Helical" evidence="11">
    <location>
        <begin position="92"/>
        <end position="112"/>
    </location>
</feature>
<dbReference type="Proteomes" id="UP000249757">
    <property type="component" value="Unassembled WGS sequence"/>
</dbReference>
<comment type="caution">
    <text evidence="13">The sequence shown here is derived from an EMBL/GenBank/DDBJ whole genome shotgun (WGS) entry which is preliminary data.</text>
</comment>
<keyword evidence="7 11" id="KW-1133">Transmembrane helix</keyword>
<dbReference type="GO" id="GO:0005744">
    <property type="term" value="C:TIM23 mitochondrial import inner membrane translocase complex"/>
    <property type="evidence" value="ECO:0007669"/>
    <property type="project" value="UniProtKB-UniRule"/>
</dbReference>
<keyword evidence="11" id="KW-0653">Protein transport</keyword>
<evidence type="ECO:0000313" key="14">
    <source>
        <dbReference type="EMBL" id="KAI1519096.1"/>
    </source>
</evidence>
<dbReference type="EMBL" id="NRDI02000002">
    <property type="protein sequence ID" value="KAI1519096.1"/>
    <property type="molecule type" value="Genomic_DNA"/>
</dbReference>
<feature type="compositionally biased region" description="Polar residues" evidence="12">
    <location>
        <begin position="60"/>
        <end position="69"/>
    </location>
</feature>
<comment type="subunit">
    <text evidence="11">Component of the TIM23 complex.</text>
</comment>
<feature type="region of interest" description="Disordered" evidence="12">
    <location>
        <begin position="44"/>
        <end position="69"/>
    </location>
</feature>
<keyword evidence="9 11" id="KW-0472">Membrane</keyword>
<evidence type="ECO:0000256" key="10">
    <source>
        <dbReference type="ARBA" id="ARBA00060204"/>
    </source>
</evidence>
<evidence type="ECO:0000256" key="7">
    <source>
        <dbReference type="ARBA" id="ARBA00022989"/>
    </source>
</evidence>
<dbReference type="FunFam" id="3.10.450.320:FF:000002">
    <property type="entry name" value="Mitochondrial import inner membrane translocase subunit tim21"/>
    <property type="match status" value="1"/>
</dbReference>
<dbReference type="AlphaFoldDB" id="A0A2W1E8J7"/>
<dbReference type="OrthoDB" id="436405at2759"/>
<dbReference type="PANTHER" id="PTHR13032:SF6">
    <property type="entry name" value="MITOCHONDRIAL IMPORT INNER MEMBRANE TRANSLOCASE SUBUNIT TIM21"/>
    <property type="match status" value="1"/>
</dbReference>
<evidence type="ECO:0000313" key="15">
    <source>
        <dbReference type="Proteomes" id="UP000245464"/>
    </source>
</evidence>
<reference evidence="14" key="2">
    <citation type="submission" date="2021-05" db="EMBL/GenBank/DDBJ databases">
        <authorList>
            <person name="Moolhuijzen P.M."/>
            <person name="Moffat C.S."/>
        </authorList>
    </citation>
    <scope>NUCLEOTIDE SEQUENCE</scope>
    <source>
        <strain evidence="14">86-124</strain>
    </source>
</reference>
<dbReference type="InterPro" id="IPR013261">
    <property type="entry name" value="Tim21"/>
</dbReference>
<reference evidence="14" key="3">
    <citation type="journal article" date="2022" name="bioRxiv">
        <title>A global pangenome for the wheat fungal pathogen Pyrenophora tritici-repentis and prediction of effector protein structural homology.</title>
        <authorList>
            <person name="Moolhuijzen P."/>
            <person name="See P.T."/>
            <person name="Shi G."/>
            <person name="Powell H.R."/>
            <person name="Cockram J."/>
            <person name="Jorgensen L.N."/>
            <person name="Benslimane H."/>
            <person name="Strelkov S.E."/>
            <person name="Turner J."/>
            <person name="Liu Z."/>
            <person name="Moffat C.S."/>
        </authorList>
    </citation>
    <scope>NUCLEOTIDE SEQUENCE</scope>
    <source>
        <strain evidence="14">86-124</strain>
    </source>
</reference>
<evidence type="ECO:0000313" key="13">
    <source>
        <dbReference type="EMBL" id="KAF7575041.1"/>
    </source>
</evidence>
<evidence type="ECO:0000256" key="3">
    <source>
        <dbReference type="ARBA" id="ARBA00020726"/>
    </source>
</evidence>
<dbReference type="EMBL" id="NQIK02000002">
    <property type="protein sequence ID" value="KAF7575041.1"/>
    <property type="molecule type" value="Genomic_DNA"/>
</dbReference>
<comment type="function">
    <text evidence="10">Essential component of the TIM23 complex, a complex that mediates the translocation of transit peptide-containing proteins across the mitochondrial inner membrane. Required to keep the TOM and the TIM23 complexes in close contact. At some point, it is released from the TOM23 complex to allow protein translocation into the mitochondrial matrix.</text>
</comment>
<dbReference type="GO" id="GO:0030150">
    <property type="term" value="P:protein import into mitochondrial matrix"/>
    <property type="evidence" value="ECO:0007669"/>
    <property type="project" value="UniProtKB-UniRule"/>
</dbReference>
<keyword evidence="4 11" id="KW-0812">Transmembrane</keyword>
<evidence type="ECO:0000256" key="4">
    <source>
        <dbReference type="ARBA" id="ARBA00022692"/>
    </source>
</evidence>
<evidence type="ECO:0000313" key="16">
    <source>
        <dbReference type="Proteomes" id="UP000249757"/>
    </source>
</evidence>
<evidence type="ECO:0000256" key="8">
    <source>
        <dbReference type="ARBA" id="ARBA00023128"/>
    </source>
</evidence>
<dbReference type="Pfam" id="PF08294">
    <property type="entry name" value="TIM21"/>
    <property type="match status" value="1"/>
</dbReference>
<keyword evidence="5 11" id="KW-0999">Mitochondrion inner membrane</keyword>
<evidence type="ECO:0000256" key="2">
    <source>
        <dbReference type="ARBA" id="ARBA00010867"/>
    </source>
</evidence>
<keyword evidence="8 11" id="KW-0496">Mitochondrion</keyword>
<evidence type="ECO:0000256" key="1">
    <source>
        <dbReference type="ARBA" id="ARBA00004434"/>
    </source>
</evidence>
<evidence type="ECO:0000256" key="9">
    <source>
        <dbReference type="ARBA" id="ARBA00023136"/>
    </source>
</evidence>
<keyword evidence="11" id="KW-0811">Translocation</keyword>
<keyword evidence="11" id="KW-0813">Transport</keyword>
<accession>A0A2W1E8J7</accession>
<keyword evidence="6" id="KW-0809">Transit peptide</keyword>
<organism evidence="13 15">
    <name type="scientific">Pyrenophora tritici-repentis</name>
    <dbReference type="NCBI Taxonomy" id="45151"/>
    <lineage>
        <taxon>Eukaryota</taxon>
        <taxon>Fungi</taxon>
        <taxon>Dikarya</taxon>
        <taxon>Ascomycota</taxon>
        <taxon>Pezizomycotina</taxon>
        <taxon>Dothideomycetes</taxon>
        <taxon>Pleosporomycetidae</taxon>
        <taxon>Pleosporales</taxon>
        <taxon>Pleosporineae</taxon>
        <taxon>Pleosporaceae</taxon>
        <taxon>Pyrenophora</taxon>
    </lineage>
</organism>
<evidence type="ECO:0000256" key="6">
    <source>
        <dbReference type="ARBA" id="ARBA00022946"/>
    </source>
</evidence>
<reference evidence="16" key="4">
    <citation type="journal article" date="2022" name="Microb. Genom.">
        <title>A global pangenome for the wheat fungal pathogen Pyrenophora tritici-repentis and prediction of effector protein structural homology.</title>
        <authorList>
            <person name="Moolhuijzen P.M."/>
            <person name="See P.T."/>
            <person name="Shi G."/>
            <person name="Powell H.R."/>
            <person name="Cockram J."/>
            <person name="Jorgensen L.N."/>
            <person name="Benslimane H."/>
            <person name="Strelkov S.E."/>
            <person name="Turner J."/>
            <person name="Liu Z."/>
            <person name="Moffat C.S."/>
        </authorList>
    </citation>
    <scope>NUCLEOTIDE SEQUENCE [LARGE SCALE GENOMIC DNA]</scope>
</reference>
<comment type="subcellular location">
    <subcellularLocation>
        <location evidence="1 11">Mitochondrion inner membrane</location>
        <topology evidence="1 11">Single-pass membrane protein</topology>
    </subcellularLocation>
</comment>
<evidence type="ECO:0000256" key="12">
    <source>
        <dbReference type="SAM" id="MobiDB-lite"/>
    </source>
</evidence>
<dbReference type="InterPro" id="IPR038552">
    <property type="entry name" value="Tim21_IMS_sf"/>
</dbReference>
<proteinExistence type="inferred from homology"/>
<dbReference type="Gene3D" id="3.10.450.320">
    <property type="entry name" value="Mitochondrial import inner membrane translocase subunit Tim21"/>
    <property type="match status" value="1"/>
</dbReference>
<dbReference type="Proteomes" id="UP000245464">
    <property type="component" value="Chromosome 2"/>
</dbReference>
<evidence type="ECO:0000256" key="5">
    <source>
        <dbReference type="ARBA" id="ARBA00022792"/>
    </source>
</evidence>
<evidence type="ECO:0000256" key="11">
    <source>
        <dbReference type="RuleBase" id="RU367142"/>
    </source>
</evidence>